<evidence type="ECO:0000313" key="3">
    <source>
        <dbReference type="Proteomes" id="UP000317893"/>
    </source>
</evidence>
<gene>
    <name evidence="2" type="ORF">FB458_1696</name>
</gene>
<feature type="transmembrane region" description="Helical" evidence="1">
    <location>
        <begin position="31"/>
        <end position="50"/>
    </location>
</feature>
<evidence type="ECO:0000256" key="1">
    <source>
        <dbReference type="SAM" id="Phobius"/>
    </source>
</evidence>
<feature type="transmembrane region" description="Helical" evidence="1">
    <location>
        <begin position="70"/>
        <end position="90"/>
    </location>
</feature>
<feature type="transmembrane region" description="Helical" evidence="1">
    <location>
        <begin position="6"/>
        <end position="24"/>
    </location>
</feature>
<dbReference type="OrthoDB" id="3626682at2"/>
<comment type="caution">
    <text evidence="2">The sequence shown here is derived from an EMBL/GenBank/DDBJ whole genome shotgun (WGS) entry which is preliminary data.</text>
</comment>
<organism evidence="2 3">
    <name type="scientific">Lapillicoccus jejuensis</name>
    <dbReference type="NCBI Taxonomy" id="402171"/>
    <lineage>
        <taxon>Bacteria</taxon>
        <taxon>Bacillati</taxon>
        <taxon>Actinomycetota</taxon>
        <taxon>Actinomycetes</taxon>
        <taxon>Micrococcales</taxon>
        <taxon>Intrasporangiaceae</taxon>
        <taxon>Lapillicoccus</taxon>
    </lineage>
</organism>
<dbReference type="AlphaFoldDB" id="A0A542DZT8"/>
<accession>A0A542DZT8</accession>
<name>A0A542DZT8_9MICO</name>
<keyword evidence="1" id="KW-0472">Membrane</keyword>
<protein>
    <submittedName>
        <fullName evidence="2">Uncharacterized protein</fullName>
    </submittedName>
</protein>
<dbReference type="Proteomes" id="UP000317893">
    <property type="component" value="Unassembled WGS sequence"/>
</dbReference>
<keyword evidence="1" id="KW-0812">Transmembrane</keyword>
<evidence type="ECO:0000313" key="2">
    <source>
        <dbReference type="EMBL" id="TQJ08605.1"/>
    </source>
</evidence>
<feature type="transmembrane region" description="Helical" evidence="1">
    <location>
        <begin position="102"/>
        <end position="123"/>
    </location>
</feature>
<dbReference type="EMBL" id="VFMN01000001">
    <property type="protein sequence ID" value="TQJ08605.1"/>
    <property type="molecule type" value="Genomic_DNA"/>
</dbReference>
<feature type="transmembrane region" description="Helical" evidence="1">
    <location>
        <begin position="135"/>
        <end position="163"/>
    </location>
</feature>
<reference evidence="2 3" key="1">
    <citation type="submission" date="2019-06" db="EMBL/GenBank/DDBJ databases">
        <title>Sequencing the genomes of 1000 actinobacteria strains.</title>
        <authorList>
            <person name="Klenk H.-P."/>
        </authorList>
    </citation>
    <scope>NUCLEOTIDE SEQUENCE [LARGE SCALE GENOMIC DNA]</scope>
    <source>
        <strain evidence="2 3">DSM 18607</strain>
    </source>
</reference>
<keyword evidence="1" id="KW-1133">Transmembrane helix</keyword>
<sequence>MPLHPYVLGAVIGAVGATTFVHANRSVLPEPWPVVAVVVWVGAVALWVWSVLLRPRHLPAVERPPARANLVYAASVAAMLILFSVGRGVLDALDRPQLLPAVIVAGVGAHFVPFASAFGAPFFRVLGWSLVGVGVAGVVVGVVVGAVAAATAAVVAGVVMLGLMTADATRPSSATVGTA</sequence>
<dbReference type="RefSeq" id="WP_141848104.1">
    <property type="nucleotide sequence ID" value="NZ_BAAAPR010000004.1"/>
</dbReference>
<keyword evidence="3" id="KW-1185">Reference proteome</keyword>
<proteinExistence type="predicted"/>